<gene>
    <name evidence="1" type="ORF">MM415A03193_0003</name>
</gene>
<protein>
    <submittedName>
        <fullName evidence="1">Uncharacterized protein</fullName>
    </submittedName>
</protein>
<name>A0A6M3JQQ8_9ZZZZ</name>
<evidence type="ECO:0000313" key="1">
    <source>
        <dbReference type="EMBL" id="QJA71392.1"/>
    </source>
</evidence>
<proteinExistence type="predicted"/>
<accession>A0A6M3JQQ8</accession>
<sequence>MEMSYKQALRNSMERLEQKPVLTIQERQELSELKDRWDANQDYLNEGGMAYDG</sequence>
<dbReference type="AlphaFoldDB" id="A0A6M3JQQ8"/>
<dbReference type="EMBL" id="MT141870">
    <property type="protein sequence ID" value="QJA71392.1"/>
    <property type="molecule type" value="Genomic_DNA"/>
</dbReference>
<organism evidence="1">
    <name type="scientific">viral metagenome</name>
    <dbReference type="NCBI Taxonomy" id="1070528"/>
    <lineage>
        <taxon>unclassified sequences</taxon>
        <taxon>metagenomes</taxon>
        <taxon>organismal metagenomes</taxon>
    </lineage>
</organism>
<reference evidence="1" key="1">
    <citation type="submission" date="2020-03" db="EMBL/GenBank/DDBJ databases">
        <title>The deep terrestrial virosphere.</title>
        <authorList>
            <person name="Holmfeldt K."/>
            <person name="Nilsson E."/>
            <person name="Simone D."/>
            <person name="Lopez-Fernandez M."/>
            <person name="Wu X."/>
            <person name="de Brujin I."/>
            <person name="Lundin D."/>
            <person name="Andersson A."/>
            <person name="Bertilsson S."/>
            <person name="Dopson M."/>
        </authorList>
    </citation>
    <scope>NUCLEOTIDE SEQUENCE</scope>
    <source>
        <strain evidence="1">MM415A03193</strain>
    </source>
</reference>